<gene>
    <name evidence="4" type="ORF">MGN01_10240</name>
</gene>
<dbReference type="Gene3D" id="3.10.129.10">
    <property type="entry name" value="Hotdog Thioesterase"/>
    <property type="match status" value="1"/>
</dbReference>
<reference evidence="4 5" key="1">
    <citation type="submission" date="2019-07" db="EMBL/GenBank/DDBJ databases">
        <title>Whole genome shotgun sequence of Methylobacterium gnaphalii NBRC 107716.</title>
        <authorList>
            <person name="Hosoyama A."/>
            <person name="Uohara A."/>
            <person name="Ohji S."/>
            <person name="Ichikawa N."/>
        </authorList>
    </citation>
    <scope>NUCLEOTIDE SEQUENCE [LARGE SCALE GENOMIC DNA]</scope>
    <source>
        <strain evidence="4 5">NBRC 107716</strain>
    </source>
</reference>
<dbReference type="Proteomes" id="UP000321750">
    <property type="component" value="Unassembled WGS sequence"/>
</dbReference>
<dbReference type="PANTHER" id="PTHR21660:SF1">
    <property type="entry name" value="ACYL-COENZYME A THIOESTERASE 13"/>
    <property type="match status" value="1"/>
</dbReference>
<dbReference type="OrthoDB" id="3477511at2"/>
<keyword evidence="5" id="KW-1185">Reference proteome</keyword>
<comment type="caution">
    <text evidence="4">The sequence shown here is derived from an EMBL/GenBank/DDBJ whole genome shotgun (WGS) entry which is preliminary data.</text>
</comment>
<evidence type="ECO:0000256" key="2">
    <source>
        <dbReference type="ARBA" id="ARBA00022801"/>
    </source>
</evidence>
<evidence type="ECO:0000313" key="5">
    <source>
        <dbReference type="Proteomes" id="UP000321750"/>
    </source>
</evidence>
<keyword evidence="2" id="KW-0378">Hydrolase</keyword>
<name>A0A512JGU4_9HYPH</name>
<feature type="domain" description="Thioesterase" evidence="3">
    <location>
        <begin position="53"/>
        <end position="123"/>
    </location>
</feature>
<evidence type="ECO:0000259" key="3">
    <source>
        <dbReference type="Pfam" id="PF03061"/>
    </source>
</evidence>
<dbReference type="InterPro" id="IPR029069">
    <property type="entry name" value="HotDog_dom_sf"/>
</dbReference>
<dbReference type="Pfam" id="PF03061">
    <property type="entry name" value="4HBT"/>
    <property type="match status" value="1"/>
</dbReference>
<dbReference type="RefSeq" id="WP_147045502.1">
    <property type="nucleotide sequence ID" value="NZ_BJZV01000004.1"/>
</dbReference>
<comment type="similarity">
    <text evidence="1">Belongs to the thioesterase PaaI family.</text>
</comment>
<protein>
    <submittedName>
        <fullName evidence="4">Thioesterase</fullName>
    </submittedName>
</protein>
<dbReference type="CDD" id="cd03443">
    <property type="entry name" value="PaaI_thioesterase"/>
    <property type="match status" value="1"/>
</dbReference>
<dbReference type="EMBL" id="BJZV01000004">
    <property type="protein sequence ID" value="GEP09179.1"/>
    <property type="molecule type" value="Genomic_DNA"/>
</dbReference>
<sequence>MGEQTAETAFPAGWTAFEDPGFVALTGPVHHRTVEGRKEFAFRAEEKHVNLVGLVHGGMLVTFADRSLSIVAMDAMEGAGCVTIEMNVQFVGAAKIGDLVETVPEVVRKTSSLVFMRSILTCGGRPLATVSGIWKLLKDRR</sequence>
<dbReference type="AlphaFoldDB" id="A0A512JGU4"/>
<dbReference type="SUPFAM" id="SSF54637">
    <property type="entry name" value="Thioesterase/thiol ester dehydrase-isomerase"/>
    <property type="match status" value="1"/>
</dbReference>
<dbReference type="InterPro" id="IPR006683">
    <property type="entry name" value="Thioestr_dom"/>
</dbReference>
<organism evidence="4 5">
    <name type="scientific">Methylobacterium gnaphalii</name>
    <dbReference type="NCBI Taxonomy" id="1010610"/>
    <lineage>
        <taxon>Bacteria</taxon>
        <taxon>Pseudomonadati</taxon>
        <taxon>Pseudomonadota</taxon>
        <taxon>Alphaproteobacteria</taxon>
        <taxon>Hyphomicrobiales</taxon>
        <taxon>Methylobacteriaceae</taxon>
        <taxon>Methylobacterium</taxon>
    </lineage>
</organism>
<dbReference type="InterPro" id="IPR039298">
    <property type="entry name" value="ACOT13"/>
</dbReference>
<accession>A0A512JGU4</accession>
<proteinExistence type="inferred from homology"/>
<evidence type="ECO:0000256" key="1">
    <source>
        <dbReference type="ARBA" id="ARBA00008324"/>
    </source>
</evidence>
<dbReference type="GO" id="GO:0047617">
    <property type="term" value="F:fatty acyl-CoA hydrolase activity"/>
    <property type="evidence" value="ECO:0007669"/>
    <property type="project" value="InterPro"/>
</dbReference>
<dbReference type="InterPro" id="IPR003736">
    <property type="entry name" value="PAAI_dom"/>
</dbReference>
<dbReference type="NCBIfam" id="TIGR00369">
    <property type="entry name" value="unchar_dom_1"/>
    <property type="match status" value="1"/>
</dbReference>
<dbReference type="PANTHER" id="PTHR21660">
    <property type="entry name" value="THIOESTERASE SUPERFAMILY MEMBER-RELATED"/>
    <property type="match status" value="1"/>
</dbReference>
<evidence type="ECO:0000313" key="4">
    <source>
        <dbReference type="EMBL" id="GEP09179.1"/>
    </source>
</evidence>